<keyword evidence="6" id="KW-0472">Membrane</keyword>
<dbReference type="Pfam" id="PF00211">
    <property type="entry name" value="Guanylate_cyc"/>
    <property type="match status" value="1"/>
</dbReference>
<evidence type="ECO:0000256" key="1">
    <source>
        <dbReference type="ARBA" id="ARBA00001436"/>
    </source>
</evidence>
<dbReference type="GO" id="GO:0035556">
    <property type="term" value="P:intracellular signal transduction"/>
    <property type="evidence" value="ECO:0007669"/>
    <property type="project" value="InterPro"/>
</dbReference>
<dbReference type="eggNOG" id="KOG1023">
    <property type="taxonomic scope" value="Eukaryota"/>
</dbReference>
<proteinExistence type="predicted"/>
<dbReference type="PANTHER" id="PTHR11920">
    <property type="entry name" value="GUANYLYL CYCLASE"/>
    <property type="match status" value="1"/>
</dbReference>
<protein>
    <recommendedName>
        <fullName evidence="9">Guanylate cyclase domain-containing protein</fullName>
    </recommendedName>
</protein>
<dbReference type="STRING" id="135651.G0NG55"/>
<accession>G0NG55</accession>
<dbReference type="GO" id="GO:0004016">
    <property type="term" value="F:adenylate cyclase activity"/>
    <property type="evidence" value="ECO:0007669"/>
    <property type="project" value="TreeGrafter"/>
</dbReference>
<evidence type="ECO:0000256" key="7">
    <source>
        <dbReference type="ARBA" id="ARBA00023180"/>
    </source>
</evidence>
<keyword evidence="11" id="KW-1185">Reference proteome</keyword>
<dbReference type="PANTHER" id="PTHR11920:SF498">
    <property type="entry name" value="RECEPTOR-TYPE GUANYLATE CYCLASE GCY-8"/>
    <property type="match status" value="1"/>
</dbReference>
<keyword evidence="5" id="KW-1133">Transmembrane helix</keyword>
<evidence type="ECO:0000256" key="5">
    <source>
        <dbReference type="ARBA" id="ARBA00022989"/>
    </source>
</evidence>
<dbReference type="GO" id="GO:0001653">
    <property type="term" value="F:peptide receptor activity"/>
    <property type="evidence" value="ECO:0007669"/>
    <property type="project" value="TreeGrafter"/>
</dbReference>
<dbReference type="SMART" id="SM00044">
    <property type="entry name" value="CYCc"/>
    <property type="match status" value="1"/>
</dbReference>
<evidence type="ECO:0000256" key="6">
    <source>
        <dbReference type="ARBA" id="ARBA00023136"/>
    </source>
</evidence>
<dbReference type="InterPro" id="IPR001054">
    <property type="entry name" value="A/G_cyclase"/>
</dbReference>
<dbReference type="PROSITE" id="PS50125">
    <property type="entry name" value="GUANYLATE_CYCLASE_2"/>
    <property type="match status" value="1"/>
</dbReference>
<dbReference type="Gene3D" id="3.30.70.1230">
    <property type="entry name" value="Nucleotide cyclase"/>
    <property type="match status" value="1"/>
</dbReference>
<dbReference type="AlphaFoldDB" id="G0NG55"/>
<keyword evidence="4" id="KW-0547">Nucleotide-binding</keyword>
<dbReference type="GO" id="GO:0005886">
    <property type="term" value="C:plasma membrane"/>
    <property type="evidence" value="ECO:0007669"/>
    <property type="project" value="TreeGrafter"/>
</dbReference>
<dbReference type="OrthoDB" id="60033at2759"/>
<feature type="domain" description="Guanylate cyclase" evidence="9">
    <location>
        <begin position="3"/>
        <end position="104"/>
    </location>
</feature>
<dbReference type="InterPro" id="IPR050401">
    <property type="entry name" value="Cyclic_nucleotide_synthase"/>
</dbReference>
<comment type="subcellular location">
    <subcellularLocation>
        <location evidence="2">Membrane</location>
    </subcellularLocation>
</comment>
<evidence type="ECO:0000259" key="9">
    <source>
        <dbReference type="PROSITE" id="PS50125"/>
    </source>
</evidence>
<dbReference type="SUPFAM" id="SSF55073">
    <property type="entry name" value="Nucleotide cyclase"/>
    <property type="match status" value="1"/>
</dbReference>
<dbReference type="GO" id="GO:0004383">
    <property type="term" value="F:guanylate cyclase activity"/>
    <property type="evidence" value="ECO:0007669"/>
    <property type="project" value="UniProtKB-EC"/>
</dbReference>
<name>G0NG55_CAEBE</name>
<keyword evidence="7" id="KW-0325">Glycoprotein</keyword>
<dbReference type="InterPro" id="IPR029787">
    <property type="entry name" value="Nucleotide_cyclase"/>
</dbReference>
<dbReference type="InParanoid" id="G0NG55"/>
<evidence type="ECO:0000256" key="3">
    <source>
        <dbReference type="ARBA" id="ARBA00022692"/>
    </source>
</evidence>
<evidence type="ECO:0000256" key="2">
    <source>
        <dbReference type="ARBA" id="ARBA00004370"/>
    </source>
</evidence>
<dbReference type="EMBL" id="GL379878">
    <property type="protein sequence ID" value="EGT59858.1"/>
    <property type="molecule type" value="Genomic_DNA"/>
</dbReference>
<comment type="catalytic activity">
    <reaction evidence="1">
        <text>GTP = 3',5'-cyclic GMP + diphosphate</text>
        <dbReference type="Rhea" id="RHEA:13665"/>
        <dbReference type="ChEBI" id="CHEBI:33019"/>
        <dbReference type="ChEBI" id="CHEBI:37565"/>
        <dbReference type="ChEBI" id="CHEBI:57746"/>
        <dbReference type="EC" id="4.6.1.2"/>
    </reaction>
</comment>
<keyword evidence="3" id="KW-0812">Transmembrane</keyword>
<reference evidence="11" key="1">
    <citation type="submission" date="2011-07" db="EMBL/GenBank/DDBJ databases">
        <authorList>
            <consortium name="Caenorhabditis brenneri Sequencing and Analysis Consortium"/>
            <person name="Wilson R.K."/>
        </authorList>
    </citation>
    <scope>NUCLEOTIDE SEQUENCE [LARGE SCALE GENOMIC DNA]</scope>
    <source>
        <strain evidence="11">PB2801</strain>
    </source>
</reference>
<organism evidence="11">
    <name type="scientific">Caenorhabditis brenneri</name>
    <name type="common">Nematode worm</name>
    <dbReference type="NCBI Taxonomy" id="135651"/>
    <lineage>
        <taxon>Eukaryota</taxon>
        <taxon>Metazoa</taxon>
        <taxon>Ecdysozoa</taxon>
        <taxon>Nematoda</taxon>
        <taxon>Chromadorea</taxon>
        <taxon>Rhabditida</taxon>
        <taxon>Rhabditina</taxon>
        <taxon>Rhabditomorpha</taxon>
        <taxon>Rhabditoidea</taxon>
        <taxon>Rhabditidae</taxon>
        <taxon>Peloderinae</taxon>
        <taxon>Caenorhabditis</taxon>
    </lineage>
</organism>
<dbReference type="GO" id="GO:0007168">
    <property type="term" value="P:receptor guanylyl cyclase signaling pathway"/>
    <property type="evidence" value="ECO:0007669"/>
    <property type="project" value="TreeGrafter"/>
</dbReference>
<evidence type="ECO:0000313" key="11">
    <source>
        <dbReference type="Proteomes" id="UP000008068"/>
    </source>
</evidence>
<dbReference type="Proteomes" id="UP000008068">
    <property type="component" value="Unassembled WGS sequence"/>
</dbReference>
<evidence type="ECO:0000313" key="10">
    <source>
        <dbReference type="EMBL" id="EGT59858.1"/>
    </source>
</evidence>
<evidence type="ECO:0000256" key="4">
    <source>
        <dbReference type="ARBA" id="ARBA00022741"/>
    </source>
</evidence>
<evidence type="ECO:0000256" key="8">
    <source>
        <dbReference type="ARBA" id="ARBA00023239"/>
    </source>
</evidence>
<sequence length="104" mass="11622">MKIFLSSDIVGFTEMCQNATPLEVVSVLNGIFDGFDQFIARKDAYKVETIGDAYMVVSGVPEENGHRHINEIASIALDVHKVIDKKQFRINFQFSVLIGIRTSS</sequence>
<dbReference type="GO" id="GO:0000166">
    <property type="term" value="F:nucleotide binding"/>
    <property type="evidence" value="ECO:0007669"/>
    <property type="project" value="UniProtKB-KW"/>
</dbReference>
<dbReference type="HOGENOM" id="CLU_001072_6_5_1"/>
<keyword evidence="8" id="KW-0456">Lyase</keyword>
<gene>
    <name evidence="10" type="ORF">CAEBREN_31720</name>
</gene>
<dbReference type="CDD" id="cd07302">
    <property type="entry name" value="CHD"/>
    <property type="match status" value="1"/>
</dbReference>